<evidence type="ECO:0000313" key="1">
    <source>
        <dbReference type="EMBL" id="MBJ3812710.1"/>
    </source>
</evidence>
<proteinExistence type="predicted"/>
<gene>
    <name evidence="1" type="ORF">JGB26_37540</name>
</gene>
<accession>A0ABS0XHM0</accession>
<dbReference type="RefSeq" id="WP_198897988.1">
    <property type="nucleotide sequence ID" value="NZ_JAEKOZ010000042.1"/>
</dbReference>
<dbReference type="EMBL" id="JAEKOZ010000042">
    <property type="protein sequence ID" value="MBJ3812710.1"/>
    <property type="molecule type" value="Genomic_DNA"/>
</dbReference>
<organism evidence="1 2">
    <name type="scientific">Streptomyces flavofungini</name>
    <dbReference type="NCBI Taxonomy" id="68200"/>
    <lineage>
        <taxon>Bacteria</taxon>
        <taxon>Bacillati</taxon>
        <taxon>Actinomycetota</taxon>
        <taxon>Actinomycetes</taxon>
        <taxon>Kitasatosporales</taxon>
        <taxon>Streptomycetaceae</taxon>
        <taxon>Streptomyces</taxon>
    </lineage>
</organism>
<protein>
    <submittedName>
        <fullName evidence="1">Lasso RiPP family leader peptide-containing protein</fullName>
    </submittedName>
</protein>
<name>A0ABS0XHM0_9ACTN</name>
<comment type="caution">
    <text evidence="1">The sequence shown here is derived from an EMBL/GenBank/DDBJ whole genome shotgun (WGS) entry which is preliminary data.</text>
</comment>
<evidence type="ECO:0000313" key="2">
    <source>
        <dbReference type="Proteomes" id="UP000634780"/>
    </source>
</evidence>
<keyword evidence="2" id="KW-1185">Reference proteome</keyword>
<dbReference type="Proteomes" id="UP000634780">
    <property type="component" value="Unassembled WGS sequence"/>
</dbReference>
<dbReference type="NCBIfam" id="NF033521">
    <property type="entry name" value="lasso_leader_L3"/>
    <property type="match status" value="1"/>
</dbReference>
<sequence length="47" mass="5167">MEDQTGIDERDQAVSYEPPALIAVGDFSEDTLGFGSRYTDVLGEQGW</sequence>
<reference evidence="1 2" key="1">
    <citation type="submission" date="2020-12" db="EMBL/GenBank/DDBJ databases">
        <title>Streptomyces typhae sp. nov., a novel endophytic actinomycete isolated from the root of cattail pollen (Typha angustifolia L.).</title>
        <authorList>
            <person name="Peng C."/>
            <person name="Liu C."/>
        </authorList>
    </citation>
    <scope>NUCLEOTIDE SEQUENCE [LARGE SCALE GENOMIC DNA]</scope>
    <source>
        <strain evidence="1 2">JCM 4753</strain>
    </source>
</reference>